<reference evidence="1" key="1">
    <citation type="submission" date="2023-04" db="EMBL/GenBank/DDBJ databases">
        <title>Ambrosiozyma monospora NBRC 10751.</title>
        <authorList>
            <person name="Ichikawa N."/>
            <person name="Sato H."/>
            <person name="Tonouchi N."/>
        </authorList>
    </citation>
    <scope>NUCLEOTIDE SEQUENCE</scope>
    <source>
        <strain evidence="1">NBRC 10751</strain>
    </source>
</reference>
<organism evidence="1 2">
    <name type="scientific">Ambrosiozyma monospora</name>
    <name type="common">Yeast</name>
    <name type="synonym">Endomycopsis monosporus</name>
    <dbReference type="NCBI Taxonomy" id="43982"/>
    <lineage>
        <taxon>Eukaryota</taxon>
        <taxon>Fungi</taxon>
        <taxon>Dikarya</taxon>
        <taxon>Ascomycota</taxon>
        <taxon>Saccharomycotina</taxon>
        <taxon>Pichiomycetes</taxon>
        <taxon>Pichiales</taxon>
        <taxon>Pichiaceae</taxon>
        <taxon>Ambrosiozyma</taxon>
    </lineage>
</organism>
<dbReference type="EMBL" id="BSXS01001667">
    <property type="protein sequence ID" value="GME76875.1"/>
    <property type="molecule type" value="Genomic_DNA"/>
</dbReference>
<comment type="caution">
    <text evidence="1">The sequence shown here is derived from an EMBL/GenBank/DDBJ whole genome shotgun (WGS) entry which is preliminary data.</text>
</comment>
<proteinExistence type="predicted"/>
<evidence type="ECO:0000313" key="1">
    <source>
        <dbReference type="EMBL" id="GME76875.1"/>
    </source>
</evidence>
<name>A0ACB5SYH7_AMBMO</name>
<sequence length="213" mass="23492">MPKSTNQKKRKIACLNCRRKKVCQLSALPVSNSTQPGDHSNSHKKCDLQTPCKQCQKSQSDCLYPEQDGRSQRLAASKSVQLERKIKVLEKFVKELSDVRSKFGDDGNPKLVFGLIDEFVKRGMSEGAEDDKIEEDGKTHVKVEANDNDVSGIGSSSSSSLATGYTKKKADGGKVIPEDTDKTEEETEDTESNEELAQNQFNSVMIKSTGQKS</sequence>
<gene>
    <name evidence="1" type="ORF">Amon02_000280400</name>
</gene>
<evidence type="ECO:0000313" key="2">
    <source>
        <dbReference type="Proteomes" id="UP001165064"/>
    </source>
</evidence>
<feature type="non-terminal residue" evidence="1">
    <location>
        <position position="213"/>
    </location>
</feature>
<accession>A0ACB5SYH7</accession>
<protein>
    <submittedName>
        <fullName evidence="1">Unnamed protein product</fullName>
    </submittedName>
</protein>
<keyword evidence="2" id="KW-1185">Reference proteome</keyword>
<dbReference type="Proteomes" id="UP001165064">
    <property type="component" value="Unassembled WGS sequence"/>
</dbReference>